<sequence>MRKLLAFATFALVLVLPTSASIQAHPGRTDSNGCHTCRTNCEKWGLAYGEYHCHNGGGASSSGGTTAPSTNNSVTPSPSTPQPIQEAEPKVEVPVQPKIDYAKEGTTDGYSFKITNPDKTLEDADYAYSKEEYKAAFKKSYEKAETELMDNTASLAEKNGKRDALEKEAYQLKKLPSKIIESKYIEYYKTAFDEAEQHVKTTLQDTAKKHAYEYVYNDKSTSDVEDYGLEKFKTTYKEAYDTSVKSYEKEKQQLLQLAKDNGKEDGEEGEEQNLDFLDAVKDTAFYPAAKEAYVKAYEENKKEGSLLIGMAATAALILGVCLLIKKLRNRKRA</sequence>
<dbReference type="Proteomes" id="UP000260025">
    <property type="component" value="Unassembled WGS sequence"/>
</dbReference>
<feature type="signal peptide" evidence="3">
    <location>
        <begin position="1"/>
        <end position="20"/>
    </location>
</feature>
<evidence type="ECO:0000256" key="3">
    <source>
        <dbReference type="SAM" id="SignalP"/>
    </source>
</evidence>
<proteinExistence type="predicted"/>
<dbReference type="InterPro" id="IPR047773">
    <property type="entry name" value="YHYH_dom_bact"/>
</dbReference>
<name>A0A3E2VDQ8_CLOIN</name>
<feature type="compositionally biased region" description="Low complexity" evidence="1">
    <location>
        <begin position="62"/>
        <end position="77"/>
    </location>
</feature>
<dbReference type="OrthoDB" id="1656058at2"/>
<organism evidence="4 5">
    <name type="scientific">Clostridium innocuum</name>
    <dbReference type="NCBI Taxonomy" id="1522"/>
    <lineage>
        <taxon>Bacteria</taxon>
        <taxon>Bacillati</taxon>
        <taxon>Bacillota</taxon>
        <taxon>Clostridia</taxon>
        <taxon>Eubacteriales</taxon>
        <taxon>Clostridiaceae</taxon>
        <taxon>Clostridium</taxon>
    </lineage>
</organism>
<dbReference type="EMBL" id="QVEV01000073">
    <property type="protein sequence ID" value="RGC08686.1"/>
    <property type="molecule type" value="Genomic_DNA"/>
</dbReference>
<evidence type="ECO:0000256" key="1">
    <source>
        <dbReference type="SAM" id="MobiDB-lite"/>
    </source>
</evidence>
<dbReference type="AlphaFoldDB" id="A0A3E2VDQ8"/>
<feature type="region of interest" description="Disordered" evidence="1">
    <location>
        <begin position="59"/>
        <end position="91"/>
    </location>
</feature>
<keyword evidence="2" id="KW-0812">Transmembrane</keyword>
<feature type="transmembrane region" description="Helical" evidence="2">
    <location>
        <begin position="304"/>
        <end position="324"/>
    </location>
</feature>
<evidence type="ECO:0000313" key="5">
    <source>
        <dbReference type="Proteomes" id="UP000260025"/>
    </source>
</evidence>
<evidence type="ECO:0000256" key="2">
    <source>
        <dbReference type="SAM" id="Phobius"/>
    </source>
</evidence>
<protein>
    <submittedName>
        <fullName evidence="4">YHYH domain-containing protein</fullName>
    </submittedName>
</protein>
<dbReference type="NCBIfam" id="NF033223">
    <property type="entry name" value="YHYH_alt"/>
    <property type="match status" value="1"/>
</dbReference>
<accession>A0A3E2VDQ8</accession>
<keyword evidence="2" id="KW-0472">Membrane</keyword>
<dbReference type="RefSeq" id="WP_117444998.1">
    <property type="nucleotide sequence ID" value="NZ_JAJFEN010000087.1"/>
</dbReference>
<reference evidence="4 5" key="1">
    <citation type="submission" date="2018-08" db="EMBL/GenBank/DDBJ databases">
        <title>A genome reference for cultivated species of the human gut microbiota.</title>
        <authorList>
            <person name="Zou Y."/>
            <person name="Xue W."/>
            <person name="Luo G."/>
        </authorList>
    </citation>
    <scope>NUCLEOTIDE SEQUENCE [LARGE SCALE GENOMIC DNA]</scope>
    <source>
        <strain evidence="4 5">OF01-2LB</strain>
    </source>
</reference>
<keyword evidence="3" id="KW-0732">Signal</keyword>
<feature type="chain" id="PRO_5039443994" evidence="3">
    <location>
        <begin position="21"/>
        <end position="333"/>
    </location>
</feature>
<comment type="caution">
    <text evidence="4">The sequence shown here is derived from an EMBL/GenBank/DDBJ whole genome shotgun (WGS) entry which is preliminary data.</text>
</comment>
<gene>
    <name evidence="4" type="ORF">DXA38_21825</name>
</gene>
<evidence type="ECO:0000313" key="4">
    <source>
        <dbReference type="EMBL" id="RGC08686.1"/>
    </source>
</evidence>
<keyword evidence="2" id="KW-1133">Transmembrane helix</keyword>